<dbReference type="InterPro" id="IPR029151">
    <property type="entry name" value="Sensor-like_sf"/>
</dbReference>
<evidence type="ECO:0000256" key="3">
    <source>
        <dbReference type="ARBA" id="ARBA00034247"/>
    </source>
</evidence>
<evidence type="ECO:0000313" key="7">
    <source>
        <dbReference type="Proteomes" id="UP000296201"/>
    </source>
</evidence>
<proteinExistence type="predicted"/>
<keyword evidence="4" id="KW-0472">Membrane</keyword>
<dbReference type="SMART" id="SM00267">
    <property type="entry name" value="GGDEF"/>
    <property type="match status" value="1"/>
</dbReference>
<dbReference type="GO" id="GO:0052621">
    <property type="term" value="F:diguanylate cyclase activity"/>
    <property type="evidence" value="ECO:0007669"/>
    <property type="project" value="UniProtKB-EC"/>
</dbReference>
<keyword evidence="6" id="KW-0548">Nucleotidyltransferase</keyword>
<dbReference type="PROSITE" id="PS50887">
    <property type="entry name" value="GGDEF"/>
    <property type="match status" value="1"/>
</dbReference>
<dbReference type="Pfam" id="PF14827">
    <property type="entry name" value="dCache_3"/>
    <property type="match status" value="1"/>
</dbReference>
<dbReference type="InterPro" id="IPR000160">
    <property type="entry name" value="GGDEF_dom"/>
</dbReference>
<reference evidence="6 7" key="1">
    <citation type="submission" date="2018-08" db="EMBL/GenBank/DDBJ databases">
        <title>Horizontal acquisition of hydrogen conversion ability and other habitat adaptations in Hydrogenovibrio crunogenus strains.</title>
        <authorList>
            <person name="Gonnella G."/>
            <person name="Adam N."/>
            <person name="Perner M."/>
        </authorList>
    </citation>
    <scope>NUCLEOTIDE SEQUENCE [LARGE SCALE GENOMIC DNA]</scope>
    <source>
        <strain evidence="6 7">SP-41</strain>
    </source>
</reference>
<dbReference type="GO" id="GO:0043709">
    <property type="term" value="P:cell adhesion involved in single-species biofilm formation"/>
    <property type="evidence" value="ECO:0007669"/>
    <property type="project" value="TreeGrafter"/>
</dbReference>
<comment type="cofactor">
    <cofactor evidence="1">
        <name>Mg(2+)</name>
        <dbReference type="ChEBI" id="CHEBI:18420"/>
    </cofactor>
</comment>
<feature type="transmembrane region" description="Helical" evidence="4">
    <location>
        <begin position="297"/>
        <end position="318"/>
    </location>
</feature>
<dbReference type="SUPFAM" id="SSF103190">
    <property type="entry name" value="Sensory domain-like"/>
    <property type="match status" value="1"/>
</dbReference>
<name>A0A4P7NYD2_9GAMM</name>
<protein>
    <recommendedName>
        <fullName evidence="2">diguanylate cyclase</fullName>
        <ecNumber evidence="2">2.7.7.65</ecNumber>
    </recommendedName>
</protein>
<feature type="domain" description="GGDEF" evidence="5">
    <location>
        <begin position="375"/>
        <end position="502"/>
    </location>
</feature>
<evidence type="ECO:0000256" key="1">
    <source>
        <dbReference type="ARBA" id="ARBA00001946"/>
    </source>
</evidence>
<dbReference type="EMBL" id="CP032096">
    <property type="protein sequence ID" value="QBZ82810.1"/>
    <property type="molecule type" value="Genomic_DNA"/>
</dbReference>
<keyword evidence="7" id="KW-1185">Reference proteome</keyword>
<accession>A0A4P7NYD2</accession>
<dbReference type="RefSeq" id="WP_135795483.1">
    <property type="nucleotide sequence ID" value="NZ_CP032096.1"/>
</dbReference>
<dbReference type="GO" id="GO:1902201">
    <property type="term" value="P:negative regulation of bacterial-type flagellum-dependent cell motility"/>
    <property type="evidence" value="ECO:0007669"/>
    <property type="project" value="TreeGrafter"/>
</dbReference>
<dbReference type="PANTHER" id="PTHR45138:SF9">
    <property type="entry name" value="DIGUANYLATE CYCLASE DGCM-RELATED"/>
    <property type="match status" value="1"/>
</dbReference>
<dbReference type="InterPro" id="IPR029150">
    <property type="entry name" value="dCache_3"/>
</dbReference>
<dbReference type="OrthoDB" id="92309at2"/>
<keyword evidence="4" id="KW-0812">Transmembrane</keyword>
<dbReference type="InterPro" id="IPR043128">
    <property type="entry name" value="Rev_trsase/Diguanyl_cyclase"/>
</dbReference>
<dbReference type="Proteomes" id="UP000296201">
    <property type="component" value="Chromosome"/>
</dbReference>
<dbReference type="EC" id="2.7.7.65" evidence="2"/>
<dbReference type="Pfam" id="PF00990">
    <property type="entry name" value="GGDEF"/>
    <property type="match status" value="1"/>
</dbReference>
<dbReference type="InterPro" id="IPR050469">
    <property type="entry name" value="Diguanylate_Cyclase"/>
</dbReference>
<dbReference type="PANTHER" id="PTHR45138">
    <property type="entry name" value="REGULATORY COMPONENTS OF SENSORY TRANSDUCTION SYSTEM"/>
    <property type="match status" value="1"/>
</dbReference>
<dbReference type="SUPFAM" id="SSF55073">
    <property type="entry name" value="Nucleotide cyclase"/>
    <property type="match status" value="1"/>
</dbReference>
<dbReference type="FunFam" id="3.30.70.270:FF:000001">
    <property type="entry name" value="Diguanylate cyclase domain protein"/>
    <property type="match status" value="1"/>
</dbReference>
<dbReference type="AlphaFoldDB" id="A0A4P7NYD2"/>
<evidence type="ECO:0000259" key="5">
    <source>
        <dbReference type="PROSITE" id="PS50887"/>
    </source>
</evidence>
<feature type="transmembrane region" description="Helical" evidence="4">
    <location>
        <begin position="15"/>
        <end position="35"/>
    </location>
</feature>
<dbReference type="Gene3D" id="3.30.70.270">
    <property type="match status" value="1"/>
</dbReference>
<dbReference type="CDD" id="cd01949">
    <property type="entry name" value="GGDEF"/>
    <property type="match status" value="1"/>
</dbReference>
<dbReference type="GO" id="GO:0005886">
    <property type="term" value="C:plasma membrane"/>
    <property type="evidence" value="ECO:0007669"/>
    <property type="project" value="TreeGrafter"/>
</dbReference>
<keyword evidence="6" id="KW-0808">Transferase</keyword>
<keyword evidence="4" id="KW-1133">Transmembrane helix</keyword>
<organism evidence="6 7">
    <name type="scientific">Hydrogenovibrio crunogenus</name>
    <dbReference type="NCBI Taxonomy" id="39765"/>
    <lineage>
        <taxon>Bacteria</taxon>
        <taxon>Pseudomonadati</taxon>
        <taxon>Pseudomonadota</taxon>
        <taxon>Gammaproteobacteria</taxon>
        <taxon>Thiotrichales</taxon>
        <taxon>Piscirickettsiaceae</taxon>
        <taxon>Hydrogenovibrio</taxon>
    </lineage>
</organism>
<dbReference type="NCBIfam" id="TIGR00254">
    <property type="entry name" value="GGDEF"/>
    <property type="match status" value="1"/>
</dbReference>
<evidence type="ECO:0000256" key="2">
    <source>
        <dbReference type="ARBA" id="ARBA00012528"/>
    </source>
</evidence>
<dbReference type="InterPro" id="IPR029787">
    <property type="entry name" value="Nucleotide_cyclase"/>
</dbReference>
<gene>
    <name evidence="6" type="primary">ydaM_3</name>
    <name evidence="6" type="ORF">GHNINEIG_00847</name>
</gene>
<comment type="catalytic activity">
    <reaction evidence="3">
        <text>2 GTP = 3',3'-c-di-GMP + 2 diphosphate</text>
        <dbReference type="Rhea" id="RHEA:24898"/>
        <dbReference type="ChEBI" id="CHEBI:33019"/>
        <dbReference type="ChEBI" id="CHEBI:37565"/>
        <dbReference type="ChEBI" id="CHEBI:58805"/>
        <dbReference type="EC" id="2.7.7.65"/>
    </reaction>
</comment>
<evidence type="ECO:0000256" key="4">
    <source>
        <dbReference type="SAM" id="Phobius"/>
    </source>
</evidence>
<sequence>MSDKKPLVQSFPPRWGYFIAIAVVGAVALLFQLVYSLKQNQALFDTQVKYLTENVQGAFYDSATNLKDKYNFLLLHYSHLEGITRLVNHADREALYQKVKVDFDAMQQKDPSLFVMHFHDPNNITILRVHNPKVYGDDVTNTRPMVVYVNNNRHQISAFEAGRTGLSYRINTPFFSENGQYLGVLEFGVKPEYFIKRLKNRFDVQARLLVKKRAFKHFKYEENYPVVGHYSILYSDPIFNEVEIHKSEKSQLIHKDNKTYLVVSGLHLDSYDGHTLAEFQVLEDITHFYQKHMRSFWLHWVLNVAGLLVFLILVYFILKRYSDRLMRSMNTISVLQQKNEAMKYSSEIDELTQAYNRRFFNQKLRQLLHYQDKRHPVSILFYDIDFFKQINDTHGHLVGDDILKSLSQFMRSHLRSEDILVRWGGEEFAIVLKEAHLKEAVEKAEELRQAVAEKTWPNDVKMTISISVTELHENDNLKSLQARLDDLLYQAKESGRNRVEFE</sequence>
<evidence type="ECO:0000313" key="6">
    <source>
        <dbReference type="EMBL" id="QBZ82810.1"/>
    </source>
</evidence>